<dbReference type="EMBL" id="JAMTCO010000003">
    <property type="protein sequence ID" value="MCP2268957.1"/>
    <property type="molecule type" value="Genomic_DNA"/>
</dbReference>
<dbReference type="RefSeq" id="WP_253885949.1">
    <property type="nucleotide sequence ID" value="NZ_BAAAVB010000025.1"/>
</dbReference>
<gene>
    <name evidence="1" type="ORF">LV75_001444</name>
</gene>
<dbReference type="Proteomes" id="UP001205185">
    <property type="component" value="Unassembled WGS sequence"/>
</dbReference>
<evidence type="ECO:0000313" key="1">
    <source>
        <dbReference type="EMBL" id="MCP2268957.1"/>
    </source>
</evidence>
<comment type="caution">
    <text evidence="1">The sequence shown here is derived from an EMBL/GenBank/DDBJ whole genome shotgun (WGS) entry which is preliminary data.</text>
</comment>
<protein>
    <recommendedName>
        <fullName evidence="3">YbaB/EbfC DNA-binding family protein</fullName>
    </recommendedName>
</protein>
<keyword evidence="2" id="KW-1185">Reference proteome</keyword>
<organism evidence="1 2">
    <name type="scientific">Actinokineospora diospyrosa</name>
    <dbReference type="NCBI Taxonomy" id="103728"/>
    <lineage>
        <taxon>Bacteria</taxon>
        <taxon>Bacillati</taxon>
        <taxon>Actinomycetota</taxon>
        <taxon>Actinomycetes</taxon>
        <taxon>Pseudonocardiales</taxon>
        <taxon>Pseudonocardiaceae</taxon>
        <taxon>Actinokineospora</taxon>
    </lineage>
</organism>
<evidence type="ECO:0000313" key="2">
    <source>
        <dbReference type="Proteomes" id="UP001205185"/>
    </source>
</evidence>
<sequence length="86" mass="8904">MTIAQRLNAITASATGQHGIEVTVNLEGKLIGLTLGTAQRRMTAPDLATEIQSLAKTAAAAALTEGMAVLAPFADLFPTQDLPTEI</sequence>
<proteinExistence type="predicted"/>
<evidence type="ECO:0008006" key="3">
    <source>
        <dbReference type="Google" id="ProtNLM"/>
    </source>
</evidence>
<reference evidence="1 2" key="1">
    <citation type="submission" date="2022-06" db="EMBL/GenBank/DDBJ databases">
        <title>Genomic Encyclopedia of Archaeal and Bacterial Type Strains, Phase II (KMG-II): from individual species to whole genera.</title>
        <authorList>
            <person name="Goeker M."/>
        </authorList>
    </citation>
    <scope>NUCLEOTIDE SEQUENCE [LARGE SCALE GENOMIC DNA]</scope>
    <source>
        <strain evidence="1 2">DSM 44255</strain>
    </source>
</reference>
<name>A0ABT1I8P7_9PSEU</name>
<accession>A0ABT1I8P7</accession>